<dbReference type="Gene3D" id="2.30.30.60">
    <property type="match status" value="1"/>
</dbReference>
<dbReference type="InterPro" id="IPR023408">
    <property type="entry name" value="MscS_beta-dom_sf"/>
</dbReference>
<dbReference type="GO" id="GO:0016020">
    <property type="term" value="C:membrane"/>
    <property type="evidence" value="ECO:0007669"/>
    <property type="project" value="UniProtKB-SubCell"/>
</dbReference>
<feature type="transmembrane region" description="Helical" evidence="6">
    <location>
        <begin position="164"/>
        <end position="187"/>
    </location>
</feature>
<feature type="compositionally biased region" description="Low complexity" evidence="5">
    <location>
        <begin position="98"/>
        <end position="115"/>
    </location>
</feature>
<feature type="transmembrane region" description="Helical" evidence="6">
    <location>
        <begin position="515"/>
        <end position="536"/>
    </location>
</feature>
<protein>
    <recommendedName>
        <fullName evidence="7">EF-hand domain-containing protein</fullName>
    </recommendedName>
</protein>
<dbReference type="PANTHER" id="PTHR31323">
    <property type="entry name" value="MECHANOSENSITIVE ION CHANNEL PROTEIN MSY2"/>
    <property type="match status" value="1"/>
</dbReference>
<evidence type="ECO:0000256" key="5">
    <source>
        <dbReference type="SAM" id="MobiDB-lite"/>
    </source>
</evidence>
<evidence type="ECO:0000313" key="9">
    <source>
        <dbReference type="Proteomes" id="UP000292702"/>
    </source>
</evidence>
<keyword evidence="3 6" id="KW-1133">Transmembrane helix</keyword>
<dbReference type="GO" id="GO:0006874">
    <property type="term" value="P:intracellular calcium ion homeostasis"/>
    <property type="evidence" value="ECO:0007669"/>
    <property type="project" value="TreeGrafter"/>
</dbReference>
<dbReference type="Pfam" id="PF25886">
    <property type="entry name" value="Msy1"/>
    <property type="match status" value="1"/>
</dbReference>
<reference evidence="8 9" key="1">
    <citation type="submission" date="2018-11" db="EMBL/GenBank/DDBJ databases">
        <title>Genome assembly of Steccherinum ochraceum LE-BIN_3174, the white-rot fungus of the Steccherinaceae family (The Residual Polyporoid clade, Polyporales, Basidiomycota).</title>
        <authorList>
            <person name="Fedorova T.V."/>
            <person name="Glazunova O.A."/>
            <person name="Landesman E.O."/>
            <person name="Moiseenko K.V."/>
            <person name="Psurtseva N.V."/>
            <person name="Savinova O.S."/>
            <person name="Shakhova N.V."/>
            <person name="Tyazhelova T.V."/>
            <person name="Vasina D.V."/>
        </authorList>
    </citation>
    <scope>NUCLEOTIDE SEQUENCE [LARGE SCALE GENOMIC DNA]</scope>
    <source>
        <strain evidence="8 9">LE-BIN_3174</strain>
    </source>
</reference>
<evidence type="ECO:0000259" key="7">
    <source>
        <dbReference type="PROSITE" id="PS50222"/>
    </source>
</evidence>
<evidence type="ECO:0000256" key="1">
    <source>
        <dbReference type="ARBA" id="ARBA00004370"/>
    </source>
</evidence>
<evidence type="ECO:0000256" key="3">
    <source>
        <dbReference type="ARBA" id="ARBA00022989"/>
    </source>
</evidence>
<dbReference type="GO" id="GO:0005262">
    <property type="term" value="F:calcium channel activity"/>
    <property type="evidence" value="ECO:0007669"/>
    <property type="project" value="TreeGrafter"/>
</dbReference>
<feature type="transmembrane region" description="Helical" evidence="6">
    <location>
        <begin position="255"/>
        <end position="275"/>
    </location>
</feature>
<evidence type="ECO:0000256" key="4">
    <source>
        <dbReference type="ARBA" id="ARBA00023136"/>
    </source>
</evidence>
<dbReference type="PROSITE" id="PS50222">
    <property type="entry name" value="EF_HAND_2"/>
    <property type="match status" value="1"/>
</dbReference>
<dbReference type="AlphaFoldDB" id="A0A4R0RUJ3"/>
<comment type="caution">
    <text evidence="8">The sequence shown here is derived from an EMBL/GenBank/DDBJ whole genome shotgun (WGS) entry which is preliminary data.</text>
</comment>
<dbReference type="InterPro" id="IPR006685">
    <property type="entry name" value="MscS_channel_2nd"/>
</dbReference>
<gene>
    <name evidence="8" type="ORF">EIP91_011701</name>
</gene>
<keyword evidence="4 6" id="KW-0472">Membrane</keyword>
<evidence type="ECO:0000256" key="2">
    <source>
        <dbReference type="ARBA" id="ARBA00022692"/>
    </source>
</evidence>
<evidence type="ECO:0000313" key="8">
    <source>
        <dbReference type="EMBL" id="TCD71223.1"/>
    </source>
</evidence>
<dbReference type="Pfam" id="PF00924">
    <property type="entry name" value="MS_channel_2nd"/>
    <property type="match status" value="1"/>
</dbReference>
<feature type="transmembrane region" description="Helical" evidence="6">
    <location>
        <begin position="295"/>
        <end position="316"/>
    </location>
</feature>
<dbReference type="InterPro" id="IPR010920">
    <property type="entry name" value="LSM_dom_sf"/>
</dbReference>
<dbReference type="OrthoDB" id="544685at2759"/>
<feature type="compositionally biased region" description="Pro residues" evidence="5">
    <location>
        <begin position="79"/>
        <end position="97"/>
    </location>
</feature>
<organism evidence="8 9">
    <name type="scientific">Steccherinum ochraceum</name>
    <dbReference type="NCBI Taxonomy" id="92696"/>
    <lineage>
        <taxon>Eukaryota</taxon>
        <taxon>Fungi</taxon>
        <taxon>Dikarya</taxon>
        <taxon>Basidiomycota</taxon>
        <taxon>Agaricomycotina</taxon>
        <taxon>Agaricomycetes</taxon>
        <taxon>Polyporales</taxon>
        <taxon>Steccherinaceae</taxon>
        <taxon>Steccherinum</taxon>
    </lineage>
</organism>
<dbReference type="PANTHER" id="PTHR31323:SF15">
    <property type="entry name" value="MECHANOSENSITIVE ION CHANNEL PROTEIN MSY1"/>
    <property type="match status" value="1"/>
</dbReference>
<feature type="transmembrane region" description="Helical" evidence="6">
    <location>
        <begin position="542"/>
        <end position="566"/>
    </location>
</feature>
<proteinExistence type="predicted"/>
<feature type="region of interest" description="Disordered" evidence="5">
    <location>
        <begin position="1"/>
        <end position="115"/>
    </location>
</feature>
<feature type="domain" description="EF-hand" evidence="7">
    <location>
        <begin position="455"/>
        <end position="490"/>
    </location>
</feature>
<dbReference type="SUPFAM" id="SSF50182">
    <property type="entry name" value="Sm-like ribonucleoproteins"/>
    <property type="match status" value="1"/>
</dbReference>
<keyword evidence="2 6" id="KW-0812">Transmembrane</keyword>
<name>A0A4R0RUJ3_9APHY</name>
<comment type="subcellular location">
    <subcellularLocation>
        <location evidence="1">Membrane</location>
    </subcellularLocation>
</comment>
<dbReference type="InterPro" id="IPR002048">
    <property type="entry name" value="EF_hand_dom"/>
</dbReference>
<dbReference type="GO" id="GO:0005509">
    <property type="term" value="F:calcium ion binding"/>
    <property type="evidence" value="ECO:0007669"/>
    <property type="project" value="InterPro"/>
</dbReference>
<dbReference type="Proteomes" id="UP000292702">
    <property type="component" value="Unassembled WGS sequence"/>
</dbReference>
<keyword evidence="9" id="KW-1185">Reference proteome</keyword>
<feature type="transmembrane region" description="Helical" evidence="6">
    <location>
        <begin position="207"/>
        <end position="230"/>
    </location>
</feature>
<feature type="region of interest" description="Disordered" evidence="5">
    <location>
        <begin position="812"/>
        <end position="835"/>
    </location>
</feature>
<dbReference type="InterPro" id="IPR058650">
    <property type="entry name" value="Msy1/2-like"/>
</dbReference>
<dbReference type="EMBL" id="RWJN01000008">
    <property type="protein sequence ID" value="TCD71223.1"/>
    <property type="molecule type" value="Genomic_DNA"/>
</dbReference>
<sequence length="849" mass="94398">MTTPYQPGYPERGESSVSLTSDSPLHPTDRPPLPSQQSRGRAGTGGVRHVQLPDDTPSPFTRNYETERAMMYPDGPGSMPLPPSAVPDPPSAMPDPNSPSSAGHSYHSSRSRNNSRNGSWDLLAGLRKFEHSYEEFDARNASAAHLAFADGDTPKNGLARFYHYLLNVSIITRWLLFIIPVLAILWIPGILGLTTFPNAAIWGVKLVWWSIWLSVLWVGWWGALAFSMVLPRIAKATLGVVAVASRRYIDWLDALNRYVAILGWMFASWVSFQPLIDDRQESNVSDSSRKATDTIAKLLFAFWLCACVLVFEKFAIQWIAGKFHERSYAERIAAQKFAVRVLVMLYRHSSDIPGRTDTLRDGVAEKRMSMNPKKFFRKALKGVRKAATTTTTALGNVASEIAGSSVLQPNSPQAMVQTALESANKSRLLARRLFYSFARPGAEYLIVEDIARFFPTPDDADAAFAIFDKDSNGDASRDEVEMACMDFHREQLSIENSMRDLDSAVGRLDNILMSVYVIVAILIIAVALEAQLVTLITGAGTLILGLSWLVGGSLTEVLTSIIFLFVKHPYDVGDRVSVMDKTYTVKEIRLLSTIFLDGNACLVQAPNTVLNDNFIYNMRRSPQMSEPFTFDVAYNTTFEQIEELRGLMIAFLKNDRRDYQPVFDVLVMDIPGQEKMTLRVDIKYKSNWQQGALKAKRRNKWICALKTSMEKARVYGPDGDPHSKPAPTPYTLVPYEETNGSSSPPMPTPTPGTLQERFAPVGYSFSDPNAVMLDDTVDVFGEADELHMTNPRLGPSDPNGRIRPVSMTGMRQRPNMLTMPSSGSAYTPGPEHMDDIELKTPRAGAFGEV</sequence>
<evidence type="ECO:0000256" key="6">
    <source>
        <dbReference type="SAM" id="Phobius"/>
    </source>
</evidence>
<accession>A0A4R0RUJ3</accession>